<sequence>MKKVLATILALTMALGMTTVAMAASKTQNIVVDGDRAYTYDADDKELTSVTNPSTPGKTYYYLVKNKDDKYNNGKDNITSVNALSNFKLRRSISEGSKAVEGVSFSMKEVKKIDGKLLADTNVFGENVSSNKFTFIAVSINENFTSNDIDVEMDVNIYGSSKYFVNDDEDYSFAFDYTFSYDETSAKSYISVSENKPLINFDDIDDSDPIEISFNDADVDIRFVVNAKGQKELFLRYNDDEVEAVVDKYPNATLDFHTFEGNNKTFKRTGKLYIPADEIEGKDGKMVAPYLYEIVDGKITTVDAKYDSYNQEFVISTNKLGNYVVSDTKLKTASNDDDDDDDDNTTNGGGTSGTGNPDTGANDVVGVAVALAVVSVAAIGAASFKKRTK</sequence>
<evidence type="ECO:0000256" key="2">
    <source>
        <dbReference type="SAM" id="Phobius"/>
    </source>
</evidence>
<keyword evidence="5" id="KW-1185">Reference proteome</keyword>
<keyword evidence="2" id="KW-1133">Transmembrane helix</keyword>
<name>A0A926I499_9FIRM</name>
<feature type="signal peptide" evidence="3">
    <location>
        <begin position="1"/>
        <end position="23"/>
    </location>
</feature>
<gene>
    <name evidence="4" type="ORF">H8711_05045</name>
</gene>
<feature type="chain" id="PRO_5037011336" evidence="3">
    <location>
        <begin position="24"/>
        <end position="389"/>
    </location>
</feature>
<protein>
    <submittedName>
        <fullName evidence="4">Uncharacterized protein</fullName>
    </submittedName>
</protein>
<organism evidence="4 5">
    <name type="scientific">Ligaoa zhengdingensis</name>
    <dbReference type="NCBI Taxonomy" id="2763658"/>
    <lineage>
        <taxon>Bacteria</taxon>
        <taxon>Bacillati</taxon>
        <taxon>Bacillota</taxon>
        <taxon>Clostridia</taxon>
        <taxon>Eubacteriales</taxon>
        <taxon>Oscillospiraceae</taxon>
        <taxon>Ligaoa</taxon>
    </lineage>
</organism>
<evidence type="ECO:0000256" key="1">
    <source>
        <dbReference type="SAM" id="MobiDB-lite"/>
    </source>
</evidence>
<reference evidence="4" key="1">
    <citation type="submission" date="2020-08" db="EMBL/GenBank/DDBJ databases">
        <title>Genome public.</title>
        <authorList>
            <person name="Liu C."/>
            <person name="Sun Q."/>
        </authorList>
    </citation>
    <scope>NUCLEOTIDE SEQUENCE</scope>
    <source>
        <strain evidence="4">NSJ-31</strain>
    </source>
</reference>
<evidence type="ECO:0000313" key="5">
    <source>
        <dbReference type="Proteomes" id="UP000653127"/>
    </source>
</evidence>
<dbReference type="Proteomes" id="UP000653127">
    <property type="component" value="Unassembled WGS sequence"/>
</dbReference>
<comment type="caution">
    <text evidence="4">The sequence shown here is derived from an EMBL/GenBank/DDBJ whole genome shotgun (WGS) entry which is preliminary data.</text>
</comment>
<keyword evidence="2" id="KW-0812">Transmembrane</keyword>
<feature type="transmembrane region" description="Helical" evidence="2">
    <location>
        <begin position="364"/>
        <end position="384"/>
    </location>
</feature>
<dbReference type="RefSeq" id="WP_249282451.1">
    <property type="nucleotide sequence ID" value="NZ_JACRST010000004.1"/>
</dbReference>
<accession>A0A926I499</accession>
<dbReference type="AlphaFoldDB" id="A0A926I499"/>
<proteinExistence type="predicted"/>
<keyword evidence="2" id="KW-0472">Membrane</keyword>
<feature type="compositionally biased region" description="Acidic residues" evidence="1">
    <location>
        <begin position="335"/>
        <end position="344"/>
    </location>
</feature>
<evidence type="ECO:0000313" key="4">
    <source>
        <dbReference type="EMBL" id="MBC8546303.1"/>
    </source>
</evidence>
<dbReference type="EMBL" id="JACRST010000004">
    <property type="protein sequence ID" value="MBC8546303.1"/>
    <property type="molecule type" value="Genomic_DNA"/>
</dbReference>
<evidence type="ECO:0000256" key="3">
    <source>
        <dbReference type="SAM" id="SignalP"/>
    </source>
</evidence>
<keyword evidence="3" id="KW-0732">Signal</keyword>
<feature type="region of interest" description="Disordered" evidence="1">
    <location>
        <begin position="331"/>
        <end position="359"/>
    </location>
</feature>